<dbReference type="EMBL" id="CP076448">
    <property type="protein sequence ID" value="QXM25163.1"/>
    <property type="molecule type" value="Genomic_DNA"/>
</dbReference>
<dbReference type="KEGG" id="elio:KO353_02610"/>
<accession>A0A975YK61</accession>
<reference evidence="1" key="1">
    <citation type="submission" date="2021-06" db="EMBL/GenBank/DDBJ databases">
        <title>Elioraea tepida, sp. nov., a moderately thermophilic aerobic anoxygenic phototrophic bacterium isolated from an alkaline siliceous hot spring mat community in Yellowstone National Park, WY, USA.</title>
        <authorList>
            <person name="Saini M.K."/>
            <person name="Yoshida S."/>
            <person name="Sebastian A."/>
            <person name="Hirose S."/>
            <person name="Hara E."/>
            <person name="Tamaki H."/>
            <person name="Soulier N.T."/>
            <person name="Albert I."/>
            <person name="Hanada S."/>
            <person name="Bryant D.A."/>
            <person name="Tank M."/>
        </authorList>
    </citation>
    <scope>NUCLEOTIDE SEQUENCE</scope>
    <source>
        <strain evidence="1">MS-P2</strain>
    </source>
</reference>
<protein>
    <submittedName>
        <fullName evidence="1">Uncharacterized protein</fullName>
    </submittedName>
</protein>
<gene>
    <name evidence="1" type="ORF">KO353_02610</name>
</gene>
<evidence type="ECO:0000313" key="2">
    <source>
        <dbReference type="Proteomes" id="UP000694001"/>
    </source>
</evidence>
<evidence type="ECO:0000313" key="1">
    <source>
        <dbReference type="EMBL" id="QXM25163.1"/>
    </source>
</evidence>
<dbReference type="Proteomes" id="UP000694001">
    <property type="component" value="Chromosome"/>
</dbReference>
<name>A0A975YK61_9PROT</name>
<sequence>MALGSFALVAMIAAATGEARAQAARAEPAEESAVAAVLRRAGVAPTRAAVEGRDPKARAEALDALERSYPLPRTVLDLENRLPPDPNRVMDQLGLVRRLGAPVTDLSGSIPTARQITDALAPR</sequence>
<proteinExistence type="predicted"/>
<dbReference type="RefSeq" id="WP_218286219.1">
    <property type="nucleotide sequence ID" value="NZ_CP076448.1"/>
</dbReference>
<dbReference type="AlphaFoldDB" id="A0A975YK61"/>
<organism evidence="1 2">
    <name type="scientific">Elioraea tepida</name>
    <dbReference type="NCBI Taxonomy" id="2843330"/>
    <lineage>
        <taxon>Bacteria</taxon>
        <taxon>Pseudomonadati</taxon>
        <taxon>Pseudomonadota</taxon>
        <taxon>Alphaproteobacteria</taxon>
        <taxon>Acetobacterales</taxon>
        <taxon>Elioraeaceae</taxon>
        <taxon>Elioraea</taxon>
    </lineage>
</organism>
<keyword evidence="2" id="KW-1185">Reference proteome</keyword>